<organism evidence="1 2">
    <name type="scientific">Fragilariopsis cylindrus CCMP1102</name>
    <dbReference type="NCBI Taxonomy" id="635003"/>
    <lineage>
        <taxon>Eukaryota</taxon>
        <taxon>Sar</taxon>
        <taxon>Stramenopiles</taxon>
        <taxon>Ochrophyta</taxon>
        <taxon>Bacillariophyta</taxon>
        <taxon>Bacillariophyceae</taxon>
        <taxon>Bacillariophycidae</taxon>
        <taxon>Bacillariales</taxon>
        <taxon>Bacillariaceae</taxon>
        <taxon>Fragilariopsis</taxon>
    </lineage>
</organism>
<dbReference type="SUPFAM" id="SSF55816">
    <property type="entry name" value="5'-nucleotidase (syn. UDP-sugar hydrolase), C-terminal domain"/>
    <property type="match status" value="1"/>
</dbReference>
<proteinExistence type="predicted"/>
<dbReference type="GO" id="GO:0009166">
    <property type="term" value="P:nucleotide catabolic process"/>
    <property type="evidence" value="ECO:0007669"/>
    <property type="project" value="InterPro"/>
</dbReference>
<dbReference type="OrthoDB" id="7722975at2759"/>
<dbReference type="Gene3D" id="3.90.780.10">
    <property type="entry name" value="5'-Nucleotidase, C-terminal domain"/>
    <property type="match status" value="1"/>
</dbReference>
<dbReference type="AlphaFoldDB" id="A0A1E7FUN1"/>
<evidence type="ECO:0000313" key="2">
    <source>
        <dbReference type="Proteomes" id="UP000095751"/>
    </source>
</evidence>
<sequence>MPNLPFGDINIVVLTDLHSWLGGHSRQEPHYDADLGDVLSFWENLKDHCDAYGDDDDDDEPQNQHRDIFFVNNGDFIHGTGLSQMGMGNDYDDGSQRPLGNRYKILHGKNCKLLTFGFLYNMKDYAPNSGIVIEDVEKVVAQEWFVNALVEEHYDAILVLAHMDLVDPLVHVIKSAIRSNIGQGMPVVFITGHTHYRGVKQLEDTTMTFEAGRYMDTVGFVSFPKKESVRSENSTSLFSHAFLDANKQVLFQDTLGFSRSEDGETKNGKELSKFIDQTREKLGLKKEIGCAPQSYFFERPVDAEGSLWGLYRDEVIPKIFFKSRQTMEAIEEEATNEEDDLPMAMLLSKDAWRYDLFNNATLIADDIIAVAPFNDTVVHLGTFPSKVIAKANRTLNQYSNGDDLTWLPTLPKFILIGSLDESDANTKYHLYCHDFEAIHVQKILRRLAPKEHVVIKKTEFRSTMIWMAFVEEYWKCDGSCESDGRGYKRSKHF</sequence>
<dbReference type="PANTHER" id="PTHR11575">
    <property type="entry name" value="5'-NUCLEOTIDASE-RELATED"/>
    <property type="match status" value="1"/>
</dbReference>
<dbReference type="InterPro" id="IPR029052">
    <property type="entry name" value="Metallo-depent_PP-like"/>
</dbReference>
<evidence type="ECO:0000313" key="1">
    <source>
        <dbReference type="EMBL" id="OEU21815.1"/>
    </source>
</evidence>
<dbReference type="InParanoid" id="A0A1E7FUN1"/>
<dbReference type="SUPFAM" id="SSF56300">
    <property type="entry name" value="Metallo-dependent phosphatases"/>
    <property type="match status" value="1"/>
</dbReference>
<dbReference type="PANTHER" id="PTHR11575:SF22">
    <property type="entry name" value="ADL392WP"/>
    <property type="match status" value="1"/>
</dbReference>
<dbReference type="GO" id="GO:0016787">
    <property type="term" value="F:hydrolase activity"/>
    <property type="evidence" value="ECO:0007669"/>
    <property type="project" value="InterPro"/>
</dbReference>
<keyword evidence="2" id="KW-1185">Reference proteome</keyword>
<dbReference type="Gene3D" id="3.60.21.10">
    <property type="match status" value="2"/>
</dbReference>
<dbReference type="InterPro" id="IPR036907">
    <property type="entry name" value="5'-Nucleotdase_C_sf"/>
</dbReference>
<name>A0A1E7FUN1_9STRA</name>
<accession>A0A1E7FUN1</accession>
<dbReference type="InterPro" id="IPR006179">
    <property type="entry name" value="5_nucleotidase/apyrase"/>
</dbReference>
<gene>
    <name evidence="1" type="ORF">FRACYDRAFT_223170</name>
</gene>
<dbReference type="EMBL" id="KV784353">
    <property type="protein sequence ID" value="OEU21815.1"/>
    <property type="molecule type" value="Genomic_DNA"/>
</dbReference>
<dbReference type="Proteomes" id="UP000095751">
    <property type="component" value="Unassembled WGS sequence"/>
</dbReference>
<dbReference type="KEGG" id="fcy:FRACYDRAFT_223170"/>
<reference evidence="1 2" key="1">
    <citation type="submission" date="2016-09" db="EMBL/GenBank/DDBJ databases">
        <title>Extensive genetic diversity and differential bi-allelic expression allows diatom success in the polar Southern Ocean.</title>
        <authorList>
            <consortium name="DOE Joint Genome Institute"/>
            <person name="Mock T."/>
            <person name="Otillar R.P."/>
            <person name="Strauss J."/>
            <person name="Dupont C."/>
            <person name="Frickenhaus S."/>
            <person name="Maumus F."/>
            <person name="Mcmullan M."/>
            <person name="Sanges R."/>
            <person name="Schmutz J."/>
            <person name="Toseland A."/>
            <person name="Valas R."/>
            <person name="Veluchamy A."/>
            <person name="Ward B.J."/>
            <person name="Allen A."/>
            <person name="Barry K."/>
            <person name="Falciatore A."/>
            <person name="Ferrante M."/>
            <person name="Fortunato A.E."/>
            <person name="Gloeckner G."/>
            <person name="Gruber A."/>
            <person name="Hipkin R."/>
            <person name="Janech M."/>
            <person name="Kroth P."/>
            <person name="Leese F."/>
            <person name="Lindquist E."/>
            <person name="Lyon B.R."/>
            <person name="Martin J."/>
            <person name="Mayer C."/>
            <person name="Parker M."/>
            <person name="Quesneville H."/>
            <person name="Raymond J."/>
            <person name="Uhlig C."/>
            <person name="Valentin K.U."/>
            <person name="Worden A.Z."/>
            <person name="Armbrust E.V."/>
            <person name="Bowler C."/>
            <person name="Green B."/>
            <person name="Moulton V."/>
            <person name="Van Oosterhout C."/>
            <person name="Grigoriev I."/>
        </authorList>
    </citation>
    <scope>NUCLEOTIDE SEQUENCE [LARGE SCALE GENOMIC DNA]</scope>
    <source>
        <strain evidence="1 2">CCMP1102</strain>
    </source>
</reference>
<dbReference type="GO" id="GO:0005829">
    <property type="term" value="C:cytosol"/>
    <property type="evidence" value="ECO:0007669"/>
    <property type="project" value="TreeGrafter"/>
</dbReference>
<protein>
    <submittedName>
        <fullName evidence="1">Metallo-dependent phosphatase</fullName>
    </submittedName>
</protein>